<comment type="caution">
    <text evidence="2">The sequence shown here is derived from an EMBL/GenBank/DDBJ whole genome shotgun (WGS) entry which is preliminary data.</text>
</comment>
<dbReference type="Gene3D" id="1.25.40.10">
    <property type="entry name" value="Tetratricopeptide repeat domain"/>
    <property type="match status" value="1"/>
</dbReference>
<dbReference type="EMBL" id="QOQW01000021">
    <property type="protein sequence ID" value="RCK78621.1"/>
    <property type="molecule type" value="Genomic_DNA"/>
</dbReference>
<evidence type="ECO:0000313" key="2">
    <source>
        <dbReference type="EMBL" id="RCK78621.1"/>
    </source>
</evidence>
<gene>
    <name evidence="2" type="ORF">OZSIB_1343</name>
</gene>
<dbReference type="Proteomes" id="UP000252355">
    <property type="component" value="Unassembled WGS sequence"/>
</dbReference>
<organism evidence="2 3">
    <name type="scientific">Candidatus Ozemobacter sibiricus</name>
    <dbReference type="NCBI Taxonomy" id="2268124"/>
    <lineage>
        <taxon>Bacteria</taxon>
        <taxon>Candidatus Ozemobacteria</taxon>
        <taxon>Candidatus Ozemobacterales</taxon>
        <taxon>Candidatus Ozemobacteraceae</taxon>
        <taxon>Candidatus Ozemobacter</taxon>
    </lineage>
</organism>
<protein>
    <submittedName>
        <fullName evidence="2">Uncharacterized protein</fullName>
    </submittedName>
</protein>
<accession>A0A367ZMQ0</accession>
<evidence type="ECO:0000313" key="3">
    <source>
        <dbReference type="Proteomes" id="UP000252355"/>
    </source>
</evidence>
<proteinExistence type="predicted"/>
<name>A0A367ZMQ0_9BACT</name>
<dbReference type="AlphaFoldDB" id="A0A367ZMQ0"/>
<dbReference type="SUPFAM" id="SSF81901">
    <property type="entry name" value="HCP-like"/>
    <property type="match status" value="1"/>
</dbReference>
<dbReference type="InterPro" id="IPR011990">
    <property type="entry name" value="TPR-like_helical_dom_sf"/>
</dbReference>
<feature type="compositionally biased region" description="Polar residues" evidence="1">
    <location>
        <begin position="485"/>
        <end position="500"/>
    </location>
</feature>
<feature type="region of interest" description="Disordered" evidence="1">
    <location>
        <begin position="478"/>
        <end position="500"/>
    </location>
</feature>
<reference evidence="2 3" key="1">
    <citation type="submission" date="2018-05" db="EMBL/GenBank/DDBJ databases">
        <title>A metagenomic window into the 2 km-deep terrestrial subsurface aquifer revealed taxonomically and functionally diverse microbial community comprising novel uncultured bacterial lineages.</title>
        <authorList>
            <person name="Kadnikov V.V."/>
            <person name="Mardanov A.V."/>
            <person name="Beletsky A.V."/>
            <person name="Banks D."/>
            <person name="Pimenov N.V."/>
            <person name="Frank Y.A."/>
            <person name="Karnachuk O.V."/>
            <person name="Ravin N.V."/>
        </authorList>
    </citation>
    <scope>NUCLEOTIDE SEQUENCE [LARGE SCALE GENOMIC DNA]</scope>
    <source>
        <strain evidence="2">BY5</strain>
    </source>
</reference>
<feature type="region of interest" description="Disordered" evidence="1">
    <location>
        <begin position="242"/>
        <end position="275"/>
    </location>
</feature>
<evidence type="ECO:0000256" key="1">
    <source>
        <dbReference type="SAM" id="MobiDB-lite"/>
    </source>
</evidence>
<sequence>MASLVQDKIRAILKAEGKGILLNFLRFDQLLREALPDFRREAFVIARLLEAGVPQAFQLAAHRLDLDFLQAQFQNVISLYRFSEEAISLGFSAWAHALDLPYPPDCNTRTLMAGLPDRTYPPLGNRVAHGLAELMLRYGQTTCFAKNWLEARLKKTFPLYRGEVFLLGCLLERKVPQELVTLGKGRPIDPILPRLENRILAEIPFDPTALRWGIESWGFALGLDIPPHSLVLTNTLIKVSRSDAPKPTVTAGPKEEKPALASPPPSSATSPEQAPEPPLLRPAFVYILILTTCLLIYNQGVLMKEKQRLEKAAVPAPIRPFLPPEEGEEPLQDDTEILAKLPRVDGPEAFRLGLRCFNGETGQVDKTLARAYFRMAAEQGAPGAKAYLAYMLMTGDGGVDDQEGADRIMAELEEQEDRIEQARLYDLLRRSAYAGNPIAEKVVQDLKDGVGPFNLSALPPATMTRDLWKMVATSSLGLPTTSGSKQTSPATDSGTKQPGP</sequence>